<dbReference type="EC" id="2.4.2.3" evidence="1"/>
<keyword evidence="6" id="KW-1185">Reference proteome</keyword>
<dbReference type="Proteomes" id="UP000504882">
    <property type="component" value="Unassembled WGS sequence"/>
</dbReference>
<evidence type="ECO:0000256" key="3">
    <source>
        <dbReference type="ARBA" id="ARBA00048447"/>
    </source>
</evidence>
<protein>
    <recommendedName>
        <fullName evidence="2">Uridine phosphorylase</fullName>
        <ecNumber evidence="1">2.4.2.3</ecNumber>
    </recommendedName>
</protein>
<evidence type="ECO:0000256" key="2">
    <source>
        <dbReference type="ARBA" id="ARBA00021980"/>
    </source>
</evidence>
<accession>A0ABY2E4P3</accession>
<evidence type="ECO:0000256" key="1">
    <source>
        <dbReference type="ARBA" id="ARBA00011888"/>
    </source>
</evidence>
<dbReference type="Gene3D" id="3.40.50.1580">
    <property type="entry name" value="Nucleoside phosphorylase domain"/>
    <property type="match status" value="1"/>
</dbReference>
<dbReference type="InterPro" id="IPR035994">
    <property type="entry name" value="Nucleoside_phosphorylase_sf"/>
</dbReference>
<organism evidence="5 6">
    <name type="scientific">Occultella glacieicola</name>
    <dbReference type="NCBI Taxonomy" id="2518684"/>
    <lineage>
        <taxon>Bacteria</taxon>
        <taxon>Bacillati</taxon>
        <taxon>Actinomycetota</taxon>
        <taxon>Actinomycetes</taxon>
        <taxon>Micrococcales</taxon>
        <taxon>Ruaniaceae</taxon>
        <taxon>Occultella</taxon>
    </lineage>
</organism>
<dbReference type="PANTHER" id="PTHR43691">
    <property type="entry name" value="URIDINE PHOSPHORYLASE"/>
    <property type="match status" value="1"/>
</dbReference>
<feature type="domain" description="Nucleoside phosphorylase" evidence="4">
    <location>
        <begin position="68"/>
        <end position="265"/>
    </location>
</feature>
<dbReference type="CDD" id="cd17767">
    <property type="entry name" value="UP_EcUdp-like"/>
    <property type="match status" value="1"/>
</dbReference>
<dbReference type="RefSeq" id="WP_133107410.1">
    <property type="nucleotide sequence ID" value="NZ_SMNA01000004.1"/>
</dbReference>
<comment type="caution">
    <text evidence="5">The sequence shown here is derived from an EMBL/GenBank/DDBJ whole genome shotgun (WGS) entry which is preliminary data.</text>
</comment>
<reference evidence="5 6" key="1">
    <citation type="submission" date="2019-03" db="EMBL/GenBank/DDBJ databases">
        <title>Genomic features of bacteria from cold environments.</title>
        <authorList>
            <person name="Shen L."/>
        </authorList>
    </citation>
    <scope>NUCLEOTIDE SEQUENCE [LARGE SCALE GENOMIC DNA]</scope>
    <source>
        <strain evidence="6">T3246-1</strain>
    </source>
</reference>
<evidence type="ECO:0000259" key="4">
    <source>
        <dbReference type="Pfam" id="PF01048"/>
    </source>
</evidence>
<dbReference type="EMBL" id="SMNA01000004">
    <property type="protein sequence ID" value="TDE95000.1"/>
    <property type="molecule type" value="Genomic_DNA"/>
</dbReference>
<evidence type="ECO:0000313" key="5">
    <source>
        <dbReference type="EMBL" id="TDE95000.1"/>
    </source>
</evidence>
<proteinExistence type="predicted"/>
<gene>
    <name evidence="5" type="ORF">EXU48_09515</name>
</gene>
<comment type="catalytic activity">
    <reaction evidence="3">
        <text>uridine + phosphate = alpha-D-ribose 1-phosphate + uracil</text>
        <dbReference type="Rhea" id="RHEA:24388"/>
        <dbReference type="ChEBI" id="CHEBI:16704"/>
        <dbReference type="ChEBI" id="CHEBI:17568"/>
        <dbReference type="ChEBI" id="CHEBI:43474"/>
        <dbReference type="ChEBI" id="CHEBI:57720"/>
        <dbReference type="EC" id="2.4.2.3"/>
    </reaction>
</comment>
<evidence type="ECO:0000313" key="6">
    <source>
        <dbReference type="Proteomes" id="UP000504882"/>
    </source>
</evidence>
<dbReference type="SUPFAM" id="SSF53167">
    <property type="entry name" value="Purine and uridine phosphorylases"/>
    <property type="match status" value="1"/>
</dbReference>
<dbReference type="Pfam" id="PF01048">
    <property type="entry name" value="PNP_UDP_1"/>
    <property type="match status" value="1"/>
</dbReference>
<name>A0ABY2E4P3_9MICO</name>
<sequence>MDAVDAIEPHPRTTGPDDVLGRYRYAANIPANGLMIDGRPALTQLDPSRIGRYVLLVVRDPLCAYDEDPAAQFAAELDDAELVGRSGMFTTYSGTYGDAPVTVLSGGSGGPEVELALMELFEHTNADTFIRVGGSGGMHARVQPGDLVIATGVVRDEGVSQAYIPQAYPGVCSPEVVLALTQAAAGHGAPFHLGLTRSTDSDFVAGGRPAARGYFQPAHLDLVETWTRAGVLNGDRESAAIVTLASLFGLRGGSICSVADNIVTGARFMPGAGHTDAMRVALDGVAVLHAMDRAREAAGLAMWIPALSEAGGSA</sequence>
<dbReference type="InterPro" id="IPR000845">
    <property type="entry name" value="Nucleoside_phosphorylase_d"/>
</dbReference>
<dbReference type="PANTHER" id="PTHR43691:SF11">
    <property type="entry name" value="FI09636P-RELATED"/>
    <property type="match status" value="1"/>
</dbReference>